<comment type="subcellular location">
    <subcellularLocation>
        <location evidence="1">Membrane</location>
        <topology evidence="1">Multi-pass membrane protein</topology>
    </subcellularLocation>
</comment>
<keyword evidence="3 5" id="KW-1133">Transmembrane helix</keyword>
<sequence>MLSPHHVVRTISRHGFRRFTTDAVHTLVPRGAFVLHTADGALLFAVRSALAMGWLALPLTAAGHPDLAVYAMLGSFTTTFGRNLPYPRRARVLAPVAVAMTACVGCGSALGVWARPWAGGAGEAVVVAATAVVAGLAKLACDAARLSGLGAVMLLFSFAVAANDPSAWSDVLPQTAVAGAGAAAAWLLAVSGWLLHPDRPQRLAVAAALRAVADLLDAPSGADARRARHLATHAVLQAYRSLALVPATEPLPHDGPRALVRLSHLSWSLLVGSARHGLTDPIGTAALLRRQARILTDRRRRAPLLLPGLPWPSRHDGRGARATGPEQAAVDPVARRAAELLGLRRLGVPDHVAAFAVPALRMALGTAAAGGLAALLSLQHGYWAAISAAAVLHSVNLRTTAQRAAQRTVGTVLGVLLALAVLAVHPSPTALATVVVLLEFLLEYIVVRNYGLGVVFITPIALLLSDLAEPAPAGELVHHRLLGSLLGIAVGLLCATVVVHDHAALRTERALAACRRSAERAESALKGKSNSPLTVQAQLAAAVVELREADDAAAGELWPAGLDPAEVAAAEESAYVLLEKLHSRPWA</sequence>
<feature type="transmembrane region" description="Helical" evidence="5">
    <location>
        <begin position="146"/>
        <end position="163"/>
    </location>
</feature>
<keyword evidence="4 5" id="KW-0472">Membrane</keyword>
<evidence type="ECO:0000256" key="3">
    <source>
        <dbReference type="ARBA" id="ARBA00022989"/>
    </source>
</evidence>
<evidence type="ECO:0000256" key="4">
    <source>
        <dbReference type="ARBA" id="ARBA00023136"/>
    </source>
</evidence>
<dbReference type="EMBL" id="JAAIFS010000001">
    <property type="protein sequence ID" value="NEV85866.1"/>
    <property type="molecule type" value="Genomic_DNA"/>
</dbReference>
<dbReference type="RefSeq" id="WP_164457571.1">
    <property type="nucleotide sequence ID" value="NZ_JAAIFS010000001.1"/>
</dbReference>
<feature type="transmembrane region" description="Helical" evidence="5">
    <location>
        <begin position="352"/>
        <end position="376"/>
    </location>
</feature>
<dbReference type="GO" id="GO:0016020">
    <property type="term" value="C:membrane"/>
    <property type="evidence" value="ECO:0007669"/>
    <property type="project" value="UniProtKB-SubCell"/>
</dbReference>
<dbReference type="InterPro" id="IPR049453">
    <property type="entry name" value="Memb_transporter_dom"/>
</dbReference>
<evidence type="ECO:0000256" key="5">
    <source>
        <dbReference type="SAM" id="Phobius"/>
    </source>
</evidence>
<evidence type="ECO:0000256" key="2">
    <source>
        <dbReference type="ARBA" id="ARBA00022692"/>
    </source>
</evidence>
<evidence type="ECO:0000256" key="1">
    <source>
        <dbReference type="ARBA" id="ARBA00004141"/>
    </source>
</evidence>
<evidence type="ECO:0000259" key="6">
    <source>
        <dbReference type="Pfam" id="PF13515"/>
    </source>
</evidence>
<feature type="transmembrane region" description="Helical" evidence="5">
    <location>
        <begin position="175"/>
        <end position="195"/>
    </location>
</feature>
<keyword evidence="2 5" id="KW-0812">Transmembrane</keyword>
<dbReference type="AlphaFoldDB" id="A0A6B3QBY5"/>
<proteinExistence type="predicted"/>
<accession>A0A6B3QBY5</accession>
<name>A0A6B3QBY5_STRTE</name>
<evidence type="ECO:0000313" key="7">
    <source>
        <dbReference type="EMBL" id="NEV85866.1"/>
    </source>
</evidence>
<reference evidence="7" key="1">
    <citation type="journal article" date="2020" name="Microorganisms">
        <title>Isolation, Genomic and Metabolomic Characterization of Streptomyces tendae VITAKN with Quorum Sensing Inhibitory Activity from Southern India.</title>
        <authorList>
            <person name="Ishaque N.M."/>
            <person name="Burgsdorf I."/>
            <person name="Limlingan Malit J.J."/>
            <person name="Saha S."/>
            <person name="Teta R."/>
            <person name="Ewe D."/>
            <person name="Kannabiran K."/>
            <person name="Hrouzek P."/>
            <person name="Steindler L."/>
            <person name="Costantino V."/>
            <person name="Saurav K."/>
        </authorList>
    </citation>
    <scope>NUCLEOTIDE SEQUENCE</scope>
    <source>
        <strain evidence="7">VITAKN</strain>
    </source>
</reference>
<feature type="transmembrane region" description="Helical" evidence="5">
    <location>
        <begin position="92"/>
        <end position="114"/>
    </location>
</feature>
<feature type="transmembrane region" description="Helical" evidence="5">
    <location>
        <begin position="480"/>
        <end position="499"/>
    </location>
</feature>
<protein>
    <submittedName>
        <fullName evidence="7">FUSC family protein</fullName>
    </submittedName>
</protein>
<dbReference type="Pfam" id="PF13515">
    <property type="entry name" value="FUSC_2"/>
    <property type="match status" value="1"/>
</dbReference>
<feature type="transmembrane region" description="Helical" evidence="5">
    <location>
        <begin position="413"/>
        <end position="438"/>
    </location>
</feature>
<comment type="caution">
    <text evidence="7">The sequence shown here is derived from an EMBL/GenBank/DDBJ whole genome shotgun (WGS) entry which is preliminary data.</text>
</comment>
<feature type="domain" description="Integral membrane bound transporter" evidence="6">
    <location>
        <begin position="369"/>
        <end position="494"/>
    </location>
</feature>
<gene>
    <name evidence="7" type="ORF">GUR47_04100</name>
</gene>
<feature type="transmembrane region" description="Helical" evidence="5">
    <location>
        <begin position="450"/>
        <end position="468"/>
    </location>
</feature>
<feature type="transmembrane region" description="Helical" evidence="5">
    <location>
        <begin position="120"/>
        <end position="139"/>
    </location>
</feature>
<organism evidence="7">
    <name type="scientific">Streptomyces tendae</name>
    <dbReference type="NCBI Taxonomy" id="1932"/>
    <lineage>
        <taxon>Bacteria</taxon>
        <taxon>Bacillati</taxon>
        <taxon>Actinomycetota</taxon>
        <taxon>Actinomycetes</taxon>
        <taxon>Kitasatosporales</taxon>
        <taxon>Streptomycetaceae</taxon>
        <taxon>Streptomyces</taxon>
    </lineage>
</organism>